<evidence type="ECO:0000313" key="1">
    <source>
        <dbReference type="EMBL" id="RED43695.1"/>
    </source>
</evidence>
<name>A0A3D9H2I6_9PROT</name>
<keyword evidence="2" id="KW-1185">Reference proteome</keyword>
<dbReference type="EMBL" id="QRDW01000021">
    <property type="protein sequence ID" value="RED43695.1"/>
    <property type="molecule type" value="Genomic_DNA"/>
</dbReference>
<evidence type="ECO:0000313" key="2">
    <source>
        <dbReference type="Proteomes" id="UP000256845"/>
    </source>
</evidence>
<dbReference type="RefSeq" id="WP_115939575.1">
    <property type="nucleotide sequence ID" value="NZ_QRDW01000021.1"/>
</dbReference>
<comment type="caution">
    <text evidence="1">The sequence shown here is derived from an EMBL/GenBank/DDBJ whole genome shotgun (WGS) entry which is preliminary data.</text>
</comment>
<reference evidence="1 2" key="1">
    <citation type="submission" date="2018-07" db="EMBL/GenBank/DDBJ databases">
        <title>Genomic Encyclopedia of Type Strains, Phase III (KMG-III): the genomes of soil and plant-associated and newly described type strains.</title>
        <authorList>
            <person name="Whitman W."/>
        </authorList>
    </citation>
    <scope>NUCLEOTIDE SEQUENCE [LARGE SCALE GENOMIC DNA]</scope>
    <source>
        <strain evidence="1 2">CECT 8488</strain>
    </source>
</reference>
<gene>
    <name evidence="1" type="ORF">DFP90_1216</name>
</gene>
<proteinExistence type="predicted"/>
<accession>A0A3D9H2I6</accession>
<protein>
    <submittedName>
        <fullName evidence="1">Uncharacterized protein</fullName>
    </submittedName>
</protein>
<dbReference type="Proteomes" id="UP000256845">
    <property type="component" value="Unassembled WGS sequence"/>
</dbReference>
<organism evidence="1 2">
    <name type="scientific">Aestuariispira insulae</name>
    <dbReference type="NCBI Taxonomy" id="1461337"/>
    <lineage>
        <taxon>Bacteria</taxon>
        <taxon>Pseudomonadati</taxon>
        <taxon>Pseudomonadota</taxon>
        <taxon>Alphaproteobacteria</taxon>
        <taxon>Rhodospirillales</taxon>
        <taxon>Kiloniellaceae</taxon>
        <taxon>Aestuariispira</taxon>
    </lineage>
</organism>
<sequence length="161" mass="17493">MLVSQDQQAPLEPGDHISDERCALLADIGFAAIELEMGQTCEPLFQLLISIFPDNASAYVGAAFSCLHRQGEDAARDYVAGEALTCGSSQEMAWGVLLYLARRNPDRDDPDAVLSAMEIHLEDSHLGAAVSLADELTGTIDDGGTSDPDFSRLPKWIWKRL</sequence>
<dbReference type="AlphaFoldDB" id="A0A3D9H2I6"/>